<accession>A0A0F7LS45</accession>
<evidence type="ECO:0000313" key="2">
    <source>
        <dbReference type="Proteomes" id="UP000034866"/>
    </source>
</evidence>
<evidence type="ECO:0000313" key="1">
    <source>
        <dbReference type="EMBL" id="AKH64706.1"/>
    </source>
</evidence>
<organism evidence="1 2">
    <name type="scientific">Photorhabdus thracensis</name>
    <dbReference type="NCBI Taxonomy" id="230089"/>
    <lineage>
        <taxon>Bacteria</taxon>
        <taxon>Pseudomonadati</taxon>
        <taxon>Pseudomonadota</taxon>
        <taxon>Gammaproteobacteria</taxon>
        <taxon>Enterobacterales</taxon>
        <taxon>Morganellaceae</taxon>
        <taxon>Photorhabdus</taxon>
    </lineage>
</organism>
<keyword evidence="2" id="KW-1185">Reference proteome</keyword>
<protein>
    <submittedName>
        <fullName evidence="1">Uncharacterized protein</fullName>
    </submittedName>
</protein>
<dbReference type="AlphaFoldDB" id="A0A0F7LS45"/>
<dbReference type="PATRIC" id="fig|230089.6.peg.3738"/>
<reference evidence="1 2" key="1">
    <citation type="journal article" date="2015" name="J. Biotechnol.">
        <title>Complete genome sequence of Photorhabdus temperata subsp. thracensis 39-8(T), an entomopathogenic bacterium for the improved commercial bioinsecticide.</title>
        <authorList>
            <person name="Kwak Y."/>
            <person name="Shin J.H."/>
        </authorList>
    </citation>
    <scope>NUCLEOTIDE SEQUENCE [LARGE SCALE GENOMIC DNA]</scope>
    <source>
        <strain evidence="1 2">DSM 15199</strain>
    </source>
</reference>
<sequence length="59" mass="6600">MAISFDRNKIYLEYPTLAAVKVLDNKEGAILCTLRGLVRLLGNKEARYGKKAMTSPPFL</sequence>
<reference evidence="2" key="2">
    <citation type="submission" date="2015-03" db="EMBL/GenBank/DDBJ databases">
        <title>Genome sequence of Azospirillum thiophilum strain DSM 21654T.</title>
        <authorList>
            <person name="Kwak Y."/>
            <person name="Shin J.-H."/>
        </authorList>
    </citation>
    <scope>NUCLEOTIDE SEQUENCE [LARGE SCALE GENOMIC DNA]</scope>
    <source>
        <strain evidence="2">DSM 15199</strain>
    </source>
</reference>
<gene>
    <name evidence="1" type="ORF">VY86_16540</name>
</gene>
<dbReference type="STRING" id="230089.VY86_16540"/>
<proteinExistence type="predicted"/>
<name>A0A0F7LS45_9GAMM</name>
<dbReference type="EMBL" id="CP011104">
    <property type="protein sequence ID" value="AKH64706.1"/>
    <property type="molecule type" value="Genomic_DNA"/>
</dbReference>
<dbReference type="KEGG" id="ptt:VY86_16540"/>
<dbReference type="Proteomes" id="UP000034866">
    <property type="component" value="Chromosome"/>
</dbReference>